<evidence type="ECO:0000313" key="4">
    <source>
        <dbReference type="Proteomes" id="UP001166304"/>
    </source>
</evidence>
<reference evidence="3" key="1">
    <citation type="submission" date="2021-06" db="EMBL/GenBank/DDBJ databases">
        <title>New haloarchaea isolates fom saline soil.</title>
        <authorList>
            <person name="Duran-Viseras A."/>
            <person name="Sanchez-Porro C.S."/>
            <person name="Ventosa A."/>
        </authorList>
    </citation>
    <scope>NUCLEOTIDE SEQUENCE</scope>
    <source>
        <strain evidence="3">JCM 18369</strain>
    </source>
</reference>
<evidence type="ECO:0000256" key="1">
    <source>
        <dbReference type="SAM" id="MobiDB-lite"/>
    </source>
</evidence>
<keyword evidence="4" id="KW-1185">Reference proteome</keyword>
<dbReference type="InterPro" id="IPR027598">
    <property type="entry name" value="Amphi-Trp_dom"/>
</dbReference>
<comment type="caution">
    <text evidence="3">The sequence shown here is derived from an EMBL/GenBank/DDBJ whole genome shotgun (WGS) entry which is preliminary data.</text>
</comment>
<gene>
    <name evidence="3" type="ORF">KTS37_08995</name>
</gene>
<dbReference type="NCBIfam" id="TIGR04354">
    <property type="entry name" value="amphi-Trp"/>
    <property type="match status" value="1"/>
</dbReference>
<organism evidence="3 4">
    <name type="scientific">Haloarcula salina</name>
    <dbReference type="NCBI Taxonomy" id="1429914"/>
    <lineage>
        <taxon>Archaea</taxon>
        <taxon>Methanobacteriati</taxon>
        <taxon>Methanobacteriota</taxon>
        <taxon>Stenosarchaea group</taxon>
        <taxon>Halobacteria</taxon>
        <taxon>Halobacteriales</taxon>
        <taxon>Haloarculaceae</taxon>
        <taxon>Haloarcula</taxon>
    </lineage>
</organism>
<evidence type="ECO:0000313" key="3">
    <source>
        <dbReference type="EMBL" id="MBV0901923.1"/>
    </source>
</evidence>
<dbReference type="EMBL" id="JAHQXE010000002">
    <property type="protein sequence ID" value="MBV0901923.1"/>
    <property type="molecule type" value="Genomic_DNA"/>
</dbReference>
<dbReference type="Pfam" id="PF20068">
    <property type="entry name" value="Amphi-Trp"/>
    <property type="match status" value="1"/>
</dbReference>
<feature type="region of interest" description="Disordered" evidence="1">
    <location>
        <begin position="75"/>
        <end position="108"/>
    </location>
</feature>
<proteinExistence type="predicted"/>
<feature type="compositionally biased region" description="Polar residues" evidence="1">
    <location>
        <begin position="25"/>
        <end position="39"/>
    </location>
</feature>
<feature type="domain" description="Amphi-Trp" evidence="2">
    <location>
        <begin position="44"/>
        <end position="107"/>
    </location>
</feature>
<sequence>MTTLESERQMTRDEIAEYLHEFATQLDSDSTTSAPTLSGGSDEDDTRITFMVGNESQTIDPPESMAFEVEVESDSSLVGTGTETEVEFELSWTNEPSDEDERDEMEIR</sequence>
<evidence type="ECO:0000259" key="2">
    <source>
        <dbReference type="Pfam" id="PF20068"/>
    </source>
</evidence>
<dbReference type="AlphaFoldDB" id="A0AA41G1Z9"/>
<feature type="region of interest" description="Disordered" evidence="1">
    <location>
        <begin position="23"/>
        <end position="47"/>
    </location>
</feature>
<feature type="compositionally biased region" description="Acidic residues" evidence="1">
    <location>
        <begin position="96"/>
        <end position="108"/>
    </location>
</feature>
<dbReference type="Proteomes" id="UP001166304">
    <property type="component" value="Unassembled WGS sequence"/>
</dbReference>
<name>A0AA41G1Z9_9EURY</name>
<protein>
    <submittedName>
        <fullName evidence="3">Amphi-Trp domain-containing protein</fullName>
    </submittedName>
</protein>
<accession>A0AA41G1Z9</accession>